<feature type="domain" description="Tyr recombinase" evidence="2">
    <location>
        <begin position="9"/>
        <end position="179"/>
    </location>
</feature>
<evidence type="ECO:0000256" key="1">
    <source>
        <dbReference type="ARBA" id="ARBA00023172"/>
    </source>
</evidence>
<dbReference type="GeneID" id="1474686"/>
<dbReference type="InterPro" id="IPR013762">
    <property type="entry name" value="Integrase-like_cat_sf"/>
</dbReference>
<organism evidence="3 4">
    <name type="scientific">Methanosarcina acetivorans (strain ATCC 35395 / DSM 2834 / JCM 12185 / C2A)</name>
    <dbReference type="NCBI Taxonomy" id="188937"/>
    <lineage>
        <taxon>Archaea</taxon>
        <taxon>Methanobacteriati</taxon>
        <taxon>Methanobacteriota</taxon>
        <taxon>Stenosarchaea group</taxon>
        <taxon>Methanomicrobia</taxon>
        <taxon>Methanosarcinales</taxon>
        <taxon>Methanosarcinaceae</taxon>
        <taxon>Methanosarcina</taxon>
    </lineage>
</organism>
<evidence type="ECO:0000313" key="3">
    <source>
        <dbReference type="EMBL" id="AAM06170.1"/>
    </source>
</evidence>
<dbReference type="GO" id="GO:0015074">
    <property type="term" value="P:DNA integration"/>
    <property type="evidence" value="ECO:0007669"/>
    <property type="project" value="InterPro"/>
</dbReference>
<sequence length="195" mass="23232">MDNGLVTSDGTKFLTVAEYDRFVNFIPMKFRPIFEINTITGLRYVELQRLYDHEEWYYTERNQIILPKGAQRKVKQKLVKRTIDKLPATFPYLFKAFLECKKPPARNTWFEDLERWSGKAGIIPKVNPKTPRKTIESWMLKAGIPEIEIYSRQGHDPITSLRHYQSLSFIDYEMRDIEKRLIEWGILRGKIWTTQ</sequence>
<dbReference type="RefSeq" id="WP_011022745.1">
    <property type="nucleotide sequence ID" value="NC_003552.1"/>
</dbReference>
<keyword evidence="1" id="KW-0233">DNA recombination</keyword>
<evidence type="ECO:0000259" key="2">
    <source>
        <dbReference type="PROSITE" id="PS51898"/>
    </source>
</evidence>
<dbReference type="InterPro" id="IPR002104">
    <property type="entry name" value="Integrase_catalytic"/>
</dbReference>
<evidence type="ECO:0000313" key="4">
    <source>
        <dbReference type="Proteomes" id="UP000002487"/>
    </source>
</evidence>
<dbReference type="Proteomes" id="UP000002487">
    <property type="component" value="Chromosome"/>
</dbReference>
<dbReference type="InParanoid" id="Q8TM76"/>
<dbReference type="PROSITE" id="PS51898">
    <property type="entry name" value="TYR_RECOMBINASE"/>
    <property type="match status" value="1"/>
</dbReference>
<dbReference type="GO" id="GO:0003677">
    <property type="term" value="F:DNA binding"/>
    <property type="evidence" value="ECO:0007669"/>
    <property type="project" value="InterPro"/>
</dbReference>
<accession>Q8TM76</accession>
<proteinExistence type="predicted"/>
<name>Q8TM76_METAC</name>
<dbReference type="OrthoDB" id="359100at2157"/>
<keyword evidence="4" id="KW-1185">Reference proteome</keyword>
<dbReference type="KEGG" id="mac:MA_2792"/>
<dbReference type="Gene3D" id="1.10.443.10">
    <property type="entry name" value="Intergrase catalytic core"/>
    <property type="match status" value="1"/>
</dbReference>
<dbReference type="EMBL" id="AE010299">
    <property type="protein sequence ID" value="AAM06170.1"/>
    <property type="molecule type" value="Genomic_DNA"/>
</dbReference>
<dbReference type="SUPFAM" id="SSF56349">
    <property type="entry name" value="DNA breaking-rejoining enzymes"/>
    <property type="match status" value="1"/>
</dbReference>
<reference evidence="3 4" key="1">
    <citation type="journal article" date="2002" name="Genome Res.">
        <title>The genome of Methanosarcina acetivorans reveals extensive metabolic and physiological diversity.</title>
        <authorList>
            <person name="Galagan J.E."/>
            <person name="Nusbaum C."/>
            <person name="Roy A."/>
            <person name="Endrizzi M.G."/>
            <person name="Macdonald P."/>
            <person name="FitzHugh W."/>
            <person name="Calvo S."/>
            <person name="Engels R."/>
            <person name="Smirnov S."/>
            <person name="Atnoor D."/>
            <person name="Brown A."/>
            <person name="Allen N."/>
            <person name="Naylor J."/>
            <person name="Stange-Thomann N."/>
            <person name="DeArellano K."/>
            <person name="Johnson R."/>
            <person name="Linton L."/>
            <person name="McEwan P."/>
            <person name="McKernan K."/>
            <person name="Talamas J."/>
            <person name="Tirrell A."/>
            <person name="Ye W."/>
            <person name="Zimmer A."/>
            <person name="Barber R.D."/>
            <person name="Cann I."/>
            <person name="Graham D.E."/>
            <person name="Grahame D.A."/>
            <person name="Guss A."/>
            <person name="Hedderich R."/>
            <person name="Ingram-Smith C."/>
            <person name="Kuettner C.H."/>
            <person name="Krzycki J.A."/>
            <person name="Leigh J.A."/>
            <person name="Li W."/>
            <person name="Liu J."/>
            <person name="Mukhopadhyay B."/>
            <person name="Reeve J.N."/>
            <person name="Smith K."/>
            <person name="Springer T.A."/>
            <person name="Umayam L.A."/>
            <person name="White O."/>
            <person name="White R.H."/>
            <person name="de Macario E.C."/>
            <person name="Ferry J.G."/>
            <person name="Jarrell K.F."/>
            <person name="Jing H."/>
            <person name="Macario A.J.L."/>
            <person name="Paulsen I."/>
            <person name="Pritchett M."/>
            <person name="Sowers K.R."/>
            <person name="Swanson R.V."/>
            <person name="Zinder S.H."/>
            <person name="Lander E."/>
            <person name="Metcalf W.W."/>
            <person name="Birren B."/>
        </authorList>
    </citation>
    <scope>NUCLEOTIDE SEQUENCE [LARGE SCALE GENOMIC DNA]</scope>
    <source>
        <strain evidence="4">ATCC 35395 / DSM 2834 / JCM 12185 / C2A</strain>
    </source>
</reference>
<gene>
    <name evidence="3" type="ordered locus">MA_2792</name>
</gene>
<dbReference type="HOGENOM" id="CLU_091227_0_0_2"/>
<protein>
    <recommendedName>
        <fullName evidence="2">Tyr recombinase domain-containing protein</fullName>
    </recommendedName>
</protein>
<dbReference type="GO" id="GO:0006310">
    <property type="term" value="P:DNA recombination"/>
    <property type="evidence" value="ECO:0007669"/>
    <property type="project" value="UniProtKB-KW"/>
</dbReference>
<dbReference type="InterPro" id="IPR011010">
    <property type="entry name" value="DNA_brk_join_enz"/>
</dbReference>
<dbReference type="EnsemblBacteria" id="AAM06170">
    <property type="protein sequence ID" value="AAM06170"/>
    <property type="gene ID" value="MA_2792"/>
</dbReference>
<dbReference type="AlphaFoldDB" id="Q8TM76"/>